<evidence type="ECO:0000313" key="2">
    <source>
        <dbReference type="EMBL" id="GAH59831.1"/>
    </source>
</evidence>
<name>X1GPL4_9ZZZZ</name>
<dbReference type="AlphaFoldDB" id="X1GPL4"/>
<dbReference type="Pfam" id="PF04480">
    <property type="entry name" value="DUF559"/>
    <property type="match status" value="1"/>
</dbReference>
<comment type="caution">
    <text evidence="2">The sequence shown here is derived from an EMBL/GenBank/DDBJ whole genome shotgun (WGS) entry which is preliminary data.</text>
</comment>
<dbReference type="InterPro" id="IPR011335">
    <property type="entry name" value="Restrct_endonuc-II-like"/>
</dbReference>
<gene>
    <name evidence="2" type="ORF">S03H2_38919</name>
</gene>
<proteinExistence type="predicted"/>
<evidence type="ECO:0000259" key="1">
    <source>
        <dbReference type="Pfam" id="PF04480"/>
    </source>
</evidence>
<dbReference type="InterPro" id="IPR007569">
    <property type="entry name" value="DUF559"/>
</dbReference>
<reference evidence="2" key="1">
    <citation type="journal article" date="2014" name="Front. Microbiol.">
        <title>High frequency of phylogenetically diverse reductive dehalogenase-homologous genes in deep subseafloor sedimentary metagenomes.</title>
        <authorList>
            <person name="Kawai M."/>
            <person name="Futagami T."/>
            <person name="Toyoda A."/>
            <person name="Takaki Y."/>
            <person name="Nishi S."/>
            <person name="Hori S."/>
            <person name="Arai W."/>
            <person name="Tsubouchi T."/>
            <person name="Morono Y."/>
            <person name="Uchiyama I."/>
            <person name="Ito T."/>
            <person name="Fujiyama A."/>
            <person name="Inagaki F."/>
            <person name="Takami H."/>
        </authorList>
    </citation>
    <scope>NUCLEOTIDE SEQUENCE</scope>
    <source>
        <strain evidence="2">Expedition CK06-06</strain>
    </source>
</reference>
<accession>X1GPL4</accession>
<sequence>MKAEMIKAQRRGFAIPNKKERLLKAILDRRFSNEWEFVGNGEVVIGNLVPDFINCNGRKLIIELFGDYWHSPKRTQRYSTEEERKEVFEKYGFRLLVIWEHELKSLPEEAIVEKVRRFVNETKN</sequence>
<organism evidence="2">
    <name type="scientific">marine sediment metagenome</name>
    <dbReference type="NCBI Taxonomy" id="412755"/>
    <lineage>
        <taxon>unclassified sequences</taxon>
        <taxon>metagenomes</taxon>
        <taxon>ecological metagenomes</taxon>
    </lineage>
</organism>
<protein>
    <recommendedName>
        <fullName evidence="1">DUF559 domain-containing protein</fullName>
    </recommendedName>
</protein>
<feature type="domain" description="DUF559" evidence="1">
    <location>
        <begin position="18"/>
        <end position="116"/>
    </location>
</feature>
<dbReference type="SUPFAM" id="SSF52980">
    <property type="entry name" value="Restriction endonuclease-like"/>
    <property type="match status" value="1"/>
</dbReference>
<dbReference type="EMBL" id="BARU01024025">
    <property type="protein sequence ID" value="GAH59831.1"/>
    <property type="molecule type" value="Genomic_DNA"/>
</dbReference>
<dbReference type="Gene3D" id="3.40.960.10">
    <property type="entry name" value="VSR Endonuclease"/>
    <property type="match status" value="1"/>
</dbReference>